<name>A0ABV0PY57_9TELE</name>
<evidence type="ECO:0000313" key="1">
    <source>
        <dbReference type="EMBL" id="MEQ2188182.1"/>
    </source>
</evidence>
<dbReference type="EMBL" id="JAHRIO010090755">
    <property type="protein sequence ID" value="MEQ2188182.1"/>
    <property type="molecule type" value="Genomic_DNA"/>
</dbReference>
<organism evidence="1 2">
    <name type="scientific">Goodea atripinnis</name>
    <dbReference type="NCBI Taxonomy" id="208336"/>
    <lineage>
        <taxon>Eukaryota</taxon>
        <taxon>Metazoa</taxon>
        <taxon>Chordata</taxon>
        <taxon>Craniata</taxon>
        <taxon>Vertebrata</taxon>
        <taxon>Euteleostomi</taxon>
        <taxon>Actinopterygii</taxon>
        <taxon>Neopterygii</taxon>
        <taxon>Teleostei</taxon>
        <taxon>Neoteleostei</taxon>
        <taxon>Acanthomorphata</taxon>
        <taxon>Ovalentaria</taxon>
        <taxon>Atherinomorphae</taxon>
        <taxon>Cyprinodontiformes</taxon>
        <taxon>Goodeidae</taxon>
        <taxon>Goodea</taxon>
    </lineage>
</organism>
<gene>
    <name evidence="1" type="ORF">GOODEAATRI_012417</name>
</gene>
<accession>A0ABV0PY57</accession>
<dbReference type="Proteomes" id="UP001476798">
    <property type="component" value="Unassembled WGS sequence"/>
</dbReference>
<keyword evidence="2" id="KW-1185">Reference proteome</keyword>
<proteinExistence type="predicted"/>
<feature type="non-terminal residue" evidence="1">
    <location>
        <position position="68"/>
    </location>
</feature>
<comment type="caution">
    <text evidence="1">The sequence shown here is derived from an EMBL/GenBank/DDBJ whole genome shotgun (WGS) entry which is preliminary data.</text>
</comment>
<protein>
    <submittedName>
        <fullName evidence="1">Uncharacterized protein</fullName>
    </submittedName>
</protein>
<sequence length="68" mass="7846">MRHAYMNTPTAAVRLDSCKSSACYVVKCLPFCHVPMCSEMRMRRMQAPLLLPSHILCRCENRNVLHSH</sequence>
<evidence type="ECO:0000313" key="2">
    <source>
        <dbReference type="Proteomes" id="UP001476798"/>
    </source>
</evidence>
<reference evidence="1 2" key="1">
    <citation type="submission" date="2021-06" db="EMBL/GenBank/DDBJ databases">
        <authorList>
            <person name="Palmer J.M."/>
        </authorList>
    </citation>
    <scope>NUCLEOTIDE SEQUENCE [LARGE SCALE GENOMIC DNA]</scope>
    <source>
        <strain evidence="1 2">GA_2019</strain>
        <tissue evidence="1">Muscle</tissue>
    </source>
</reference>